<evidence type="ECO:0000313" key="4">
    <source>
        <dbReference type="Proteomes" id="UP000093795"/>
    </source>
</evidence>
<dbReference type="Pfam" id="PF00795">
    <property type="entry name" value="CN_hydrolase"/>
    <property type="match status" value="1"/>
</dbReference>
<dbReference type="EMBL" id="LZKQ01000327">
    <property type="protein sequence ID" value="OBI73067.1"/>
    <property type="molecule type" value="Genomic_DNA"/>
</dbReference>
<organism evidence="3 4">
    <name type="scientific">Mycobacterium asiaticum</name>
    <dbReference type="NCBI Taxonomy" id="1790"/>
    <lineage>
        <taxon>Bacteria</taxon>
        <taxon>Bacillati</taxon>
        <taxon>Actinomycetota</taxon>
        <taxon>Actinomycetes</taxon>
        <taxon>Mycobacteriales</taxon>
        <taxon>Mycobacteriaceae</taxon>
        <taxon>Mycobacterium</taxon>
    </lineage>
</organism>
<comment type="caution">
    <text evidence="3">The sequence shown here is derived from an EMBL/GenBank/DDBJ whole genome shotgun (WGS) entry which is preliminary data.</text>
</comment>
<dbReference type="AlphaFoldDB" id="A0A1A3BGN6"/>
<dbReference type="PROSITE" id="PS50263">
    <property type="entry name" value="CN_HYDROLASE"/>
    <property type="match status" value="1"/>
</dbReference>
<keyword evidence="1" id="KW-0378">Hydrolase</keyword>
<protein>
    <recommendedName>
        <fullName evidence="2">CN hydrolase domain-containing protein</fullName>
    </recommendedName>
</protein>
<evidence type="ECO:0000259" key="2">
    <source>
        <dbReference type="PROSITE" id="PS50263"/>
    </source>
</evidence>
<dbReference type="GO" id="GO:0016811">
    <property type="term" value="F:hydrolase activity, acting on carbon-nitrogen (but not peptide) bonds, in linear amides"/>
    <property type="evidence" value="ECO:0007669"/>
    <property type="project" value="TreeGrafter"/>
</dbReference>
<sequence length="258" mass="27931">MLAQQCPAPRDVEANVERIRALLRDWPDVDIAVFPELFVTGYQRGQLDELAVRLDGAAVTAVRRASADSQTAFVGGYLERGDGGAVYDSMLIVDATGTIAGNYRKTHLFGNESSAFVAGGQLACVEVGEIRIGPMICFDLEIPEVARTLAFQRPDIFVGIAANMEPFYDDHLVASRARALDNRTPLVYVNRTGCESDCRFVGGSRVIDGSGQVVVELGAAEGVAVVDVSLRRAAPADVDYLRHLRPELYQRTNSAGPR</sequence>
<evidence type="ECO:0000313" key="3">
    <source>
        <dbReference type="EMBL" id="OBI73067.1"/>
    </source>
</evidence>
<feature type="domain" description="CN hydrolase" evidence="2">
    <location>
        <begin position="1"/>
        <end position="230"/>
    </location>
</feature>
<dbReference type="InterPro" id="IPR050345">
    <property type="entry name" value="Aliph_Amidase/BUP"/>
</dbReference>
<proteinExistence type="predicted"/>
<dbReference type="Gene3D" id="3.60.110.10">
    <property type="entry name" value="Carbon-nitrogen hydrolase"/>
    <property type="match status" value="1"/>
</dbReference>
<accession>A0A1A3BGN6</accession>
<evidence type="ECO:0000256" key="1">
    <source>
        <dbReference type="ARBA" id="ARBA00022801"/>
    </source>
</evidence>
<reference evidence="3 4" key="1">
    <citation type="submission" date="2016-06" db="EMBL/GenBank/DDBJ databases">
        <authorList>
            <person name="Kjaerup R.B."/>
            <person name="Dalgaard T.S."/>
            <person name="Juul-Madsen H.R."/>
        </authorList>
    </citation>
    <scope>NUCLEOTIDE SEQUENCE [LARGE SCALE GENOMIC DNA]</scope>
    <source>
        <strain evidence="3 4">1081914.2</strain>
    </source>
</reference>
<dbReference type="Proteomes" id="UP000093795">
    <property type="component" value="Unassembled WGS sequence"/>
</dbReference>
<dbReference type="InterPro" id="IPR003010">
    <property type="entry name" value="C-N_Hydrolase"/>
</dbReference>
<dbReference type="PANTHER" id="PTHR43674:SF2">
    <property type="entry name" value="BETA-UREIDOPROPIONASE"/>
    <property type="match status" value="1"/>
</dbReference>
<dbReference type="SUPFAM" id="SSF56317">
    <property type="entry name" value="Carbon-nitrogen hydrolase"/>
    <property type="match status" value="1"/>
</dbReference>
<dbReference type="InterPro" id="IPR036526">
    <property type="entry name" value="C-N_Hydrolase_sf"/>
</dbReference>
<gene>
    <name evidence="3" type="ORF">A9X01_00425</name>
</gene>
<name>A0A1A3BGN6_MYCAS</name>
<dbReference type="PANTHER" id="PTHR43674">
    <property type="entry name" value="NITRILASE C965.09-RELATED"/>
    <property type="match status" value="1"/>
</dbReference>